<feature type="region of interest" description="Disordered" evidence="2">
    <location>
        <begin position="47"/>
        <end position="112"/>
    </location>
</feature>
<feature type="compositionally biased region" description="Pro residues" evidence="2">
    <location>
        <begin position="191"/>
        <end position="203"/>
    </location>
</feature>
<evidence type="ECO:0000256" key="2">
    <source>
        <dbReference type="SAM" id="MobiDB-lite"/>
    </source>
</evidence>
<organism evidence="4 5">
    <name type="scientific">Phlebiopsis gigantea (strain 11061_1 CR5-6)</name>
    <name type="common">White-rot fungus</name>
    <name type="synonym">Peniophora gigantea</name>
    <dbReference type="NCBI Taxonomy" id="745531"/>
    <lineage>
        <taxon>Eukaryota</taxon>
        <taxon>Fungi</taxon>
        <taxon>Dikarya</taxon>
        <taxon>Basidiomycota</taxon>
        <taxon>Agaricomycotina</taxon>
        <taxon>Agaricomycetes</taxon>
        <taxon>Polyporales</taxon>
        <taxon>Phanerochaetaceae</taxon>
        <taxon>Phlebiopsis</taxon>
    </lineage>
</organism>
<dbReference type="Pfam" id="PF26617">
    <property type="entry name" value="CcmS-like"/>
    <property type="match status" value="1"/>
</dbReference>
<accession>A0A0C3PSZ9</accession>
<feature type="compositionally biased region" description="Gly residues" evidence="2">
    <location>
        <begin position="515"/>
        <end position="528"/>
    </location>
</feature>
<dbReference type="InterPro" id="IPR058258">
    <property type="entry name" value="CcmS-like"/>
</dbReference>
<feature type="region of interest" description="Disordered" evidence="2">
    <location>
        <begin position="475"/>
        <end position="665"/>
    </location>
</feature>
<gene>
    <name evidence="4" type="ORF">PHLGIDRAFT_125450</name>
</gene>
<dbReference type="OrthoDB" id="3171339at2759"/>
<feature type="compositionally biased region" description="Polar residues" evidence="2">
    <location>
        <begin position="712"/>
        <end position="723"/>
    </location>
</feature>
<keyword evidence="5" id="KW-1185">Reference proteome</keyword>
<feature type="domain" description="CcmS related" evidence="3">
    <location>
        <begin position="765"/>
        <end position="897"/>
    </location>
</feature>
<sequence>MAKKTKGKQKDAVKYQLTDGPPIITLGSPAFPVQMKSLNKINTAVVQSGGASPLPGHAEVASGSNAGDNWGSAPGTWGQQHPADDYEDEGWGQGGTGSGAHASPAAHTSPVPAAEWGQEDQAAWGMPTGGGLVSAVSRAFGLGVDPEAANPAPALSRKTALKQSAHAAQTQPASKRVAFNSGYPSPSRAAPAPPPAPPPPPQPTGAHMSIPQQMGVQSPHMRGRSHSQPQPGHATTAWGASQQNPALAGYPPPQGQDQVHGRPRAKTVVAPAAPRSNATATAQAWMQWGRKDASAPQLTTATTIAANVPTFPSQQPHATNPAADAALKRAQLLQEREQLTRQMQAAQLQQLLGQAHVSQSPLGMHHRQMSAPADVGRSPKWPEQPKQSWQDWAKAKQDQGAQLGMSGAYGKSQAPTMQASESWGSSEWADVGRGGHGGGGYGSGGGGYGGGGGGYGGGGHGGGGGTSGGGYGGGGHGGDGGARGGYGGGAAGGWGDASDHGGEDGGWASTPADDGGWGSTAATGGGWGSQNPSAPFGKQGDEHGRGRKGDRNKDHKKSKRDDERGQPHDDGWGNATDENAQGTSHDDAGWGQDAGGVWGGSKGFPGTGRSAKPQNTWGTIHEEDEEEYEDEEDEEDYDDEDEDDEADEGNHGHHRSPNQHQQQLRHAIHTKPEKHKVDNRLSYEYRAPGNFQSGQHSLTTGHAMAQLGAYSPMSTGRTPQSQRPPLLPDPDSSKTMNFATGRMDVVFDATPPLSFHWSGREGLRPAERALYASDQRLARERIHWGFNKTKDQRVFTLMTWIDKMADELAIRGLTKFLETQTRGALIANADMRDTSTGHTQPVFDWITLQEVQDTLDRNLQRYIVSYHPATTVLVFVFLLSQSGNSLAIWRKKIPIPPEYTAVNRELIEHTLEIQEQGRVVYVDEKAEPEPPPVPPKKSAWSKFIGLFKSKKKLKKKSLPPQPT</sequence>
<feature type="compositionally biased region" description="Gly residues" evidence="2">
    <location>
        <begin position="592"/>
        <end position="606"/>
    </location>
</feature>
<dbReference type="HOGENOM" id="CLU_307192_0_0_1"/>
<dbReference type="EMBL" id="KN840453">
    <property type="protein sequence ID" value="KIP10583.1"/>
    <property type="molecule type" value="Genomic_DNA"/>
</dbReference>
<dbReference type="STRING" id="745531.A0A0C3PSZ9"/>
<feature type="compositionally biased region" description="Acidic residues" evidence="2">
    <location>
        <begin position="622"/>
        <end position="647"/>
    </location>
</feature>
<evidence type="ECO:0000313" key="5">
    <source>
        <dbReference type="Proteomes" id="UP000053257"/>
    </source>
</evidence>
<feature type="compositionally biased region" description="Polar residues" evidence="2">
    <location>
        <begin position="413"/>
        <end position="425"/>
    </location>
</feature>
<proteinExistence type="predicted"/>
<feature type="region of interest" description="Disordered" evidence="2">
    <location>
        <begin position="154"/>
        <end position="282"/>
    </location>
</feature>
<evidence type="ECO:0000259" key="3">
    <source>
        <dbReference type="Pfam" id="PF26617"/>
    </source>
</evidence>
<feature type="compositionally biased region" description="Gly residues" evidence="2">
    <location>
        <begin position="475"/>
        <end position="495"/>
    </location>
</feature>
<feature type="region of interest" description="Disordered" evidence="2">
    <location>
        <begin position="711"/>
        <end position="731"/>
    </location>
</feature>
<protein>
    <recommendedName>
        <fullName evidence="3">CcmS related domain-containing protein</fullName>
    </recommendedName>
</protein>
<evidence type="ECO:0000256" key="1">
    <source>
        <dbReference type="SAM" id="Coils"/>
    </source>
</evidence>
<feature type="region of interest" description="Disordered" evidence="2">
    <location>
        <begin position="404"/>
        <end position="431"/>
    </location>
</feature>
<reference evidence="4 5" key="1">
    <citation type="journal article" date="2014" name="PLoS Genet.">
        <title>Analysis of the Phlebiopsis gigantea genome, transcriptome and secretome provides insight into its pioneer colonization strategies of wood.</title>
        <authorList>
            <person name="Hori C."/>
            <person name="Ishida T."/>
            <person name="Igarashi K."/>
            <person name="Samejima M."/>
            <person name="Suzuki H."/>
            <person name="Master E."/>
            <person name="Ferreira P."/>
            <person name="Ruiz-Duenas F.J."/>
            <person name="Held B."/>
            <person name="Canessa P."/>
            <person name="Larrondo L.F."/>
            <person name="Schmoll M."/>
            <person name="Druzhinina I.S."/>
            <person name="Kubicek C.P."/>
            <person name="Gaskell J.A."/>
            <person name="Kersten P."/>
            <person name="St John F."/>
            <person name="Glasner J."/>
            <person name="Sabat G."/>
            <person name="Splinter BonDurant S."/>
            <person name="Syed K."/>
            <person name="Yadav J."/>
            <person name="Mgbeahuruike A.C."/>
            <person name="Kovalchuk A."/>
            <person name="Asiegbu F.O."/>
            <person name="Lackner G."/>
            <person name="Hoffmeister D."/>
            <person name="Rencoret J."/>
            <person name="Gutierrez A."/>
            <person name="Sun H."/>
            <person name="Lindquist E."/>
            <person name="Barry K."/>
            <person name="Riley R."/>
            <person name="Grigoriev I.V."/>
            <person name="Henrissat B."/>
            <person name="Kues U."/>
            <person name="Berka R.M."/>
            <person name="Martinez A.T."/>
            <person name="Covert S.F."/>
            <person name="Blanchette R.A."/>
            <person name="Cullen D."/>
        </authorList>
    </citation>
    <scope>NUCLEOTIDE SEQUENCE [LARGE SCALE GENOMIC DNA]</scope>
    <source>
        <strain evidence="4 5">11061_1 CR5-6</strain>
    </source>
</reference>
<feature type="compositionally biased region" description="Basic and acidic residues" evidence="2">
    <location>
        <begin position="539"/>
        <end position="571"/>
    </location>
</feature>
<name>A0A0C3PSZ9_PHLG1</name>
<dbReference type="Proteomes" id="UP000053257">
    <property type="component" value="Unassembled WGS sequence"/>
</dbReference>
<dbReference type="AlphaFoldDB" id="A0A0C3PSZ9"/>
<evidence type="ECO:0000313" key="4">
    <source>
        <dbReference type="EMBL" id="KIP10583.1"/>
    </source>
</evidence>
<feature type="coiled-coil region" evidence="1">
    <location>
        <begin position="322"/>
        <end position="349"/>
    </location>
</feature>
<keyword evidence="1" id="KW-0175">Coiled coil</keyword>